<dbReference type="InterPro" id="IPR036589">
    <property type="entry name" value="HCY_dom_sf"/>
</dbReference>
<protein>
    <submittedName>
        <fullName evidence="4">Unannotated protein</fullName>
    </submittedName>
</protein>
<sequence>MNYQHIKQRLDANDIIVLDGATGTELQRRGAQMDTAAWCGPASLTNSALLTEIHLDYIKAGADVITANTFASSRLMLTDAGFGDRVEEINTIAVEAALRARDLAPAGRKVVVAGSLSHMVPVAEGTAVVDPTKTPPLNQISDAFHELAQVLKKAGVDHIMLEMMYEPTRVPLALEAALATGLPVWFGMSARRTSDGRVVAFHAFEDLPLDEITKFIPKTGVDVAGVMHTSAEIVGESLRTIRKTFSGPLSAYPDGGYFEMPDWKFVDVIEPTRLETFFEQWHSLGAQVIGGCCGLTVEHVDAAQRVHHAHSTR</sequence>
<dbReference type="GO" id="GO:0008270">
    <property type="term" value="F:zinc ion binding"/>
    <property type="evidence" value="ECO:0007669"/>
    <property type="project" value="InterPro"/>
</dbReference>
<keyword evidence="1" id="KW-0489">Methyltransferase</keyword>
<feature type="domain" description="Hcy-binding" evidence="3">
    <location>
        <begin position="4"/>
        <end position="307"/>
    </location>
</feature>
<dbReference type="PANTHER" id="PTHR11103:SF18">
    <property type="entry name" value="SLR1189 PROTEIN"/>
    <property type="match status" value="1"/>
</dbReference>
<dbReference type="InterPro" id="IPR003726">
    <property type="entry name" value="HCY_dom"/>
</dbReference>
<dbReference type="EMBL" id="CAFBMJ010000019">
    <property type="protein sequence ID" value="CAB4896496.1"/>
    <property type="molecule type" value="Genomic_DNA"/>
</dbReference>
<dbReference type="Gene3D" id="3.20.20.330">
    <property type="entry name" value="Homocysteine-binding-like domain"/>
    <property type="match status" value="1"/>
</dbReference>
<evidence type="ECO:0000256" key="2">
    <source>
        <dbReference type="ARBA" id="ARBA00022679"/>
    </source>
</evidence>
<gene>
    <name evidence="4" type="ORF">UFOPK3573_00415</name>
</gene>
<accession>A0A6J7FLY7</accession>
<evidence type="ECO:0000259" key="3">
    <source>
        <dbReference type="PROSITE" id="PS50970"/>
    </source>
</evidence>
<evidence type="ECO:0000256" key="1">
    <source>
        <dbReference type="ARBA" id="ARBA00022603"/>
    </source>
</evidence>
<dbReference type="AlphaFoldDB" id="A0A6J7FLY7"/>
<dbReference type="PROSITE" id="PS50970">
    <property type="entry name" value="HCY"/>
    <property type="match status" value="1"/>
</dbReference>
<dbReference type="GO" id="GO:0032259">
    <property type="term" value="P:methylation"/>
    <property type="evidence" value="ECO:0007669"/>
    <property type="project" value="UniProtKB-KW"/>
</dbReference>
<dbReference type="GO" id="GO:0008168">
    <property type="term" value="F:methyltransferase activity"/>
    <property type="evidence" value="ECO:0007669"/>
    <property type="project" value="UniProtKB-KW"/>
</dbReference>
<dbReference type="SUPFAM" id="SSF82282">
    <property type="entry name" value="Homocysteine S-methyltransferase"/>
    <property type="match status" value="1"/>
</dbReference>
<organism evidence="4">
    <name type="scientific">freshwater metagenome</name>
    <dbReference type="NCBI Taxonomy" id="449393"/>
    <lineage>
        <taxon>unclassified sequences</taxon>
        <taxon>metagenomes</taxon>
        <taxon>ecological metagenomes</taxon>
    </lineage>
</organism>
<dbReference type="PANTHER" id="PTHR11103">
    <property type="entry name" value="SLR1189 PROTEIN"/>
    <property type="match status" value="1"/>
</dbReference>
<dbReference type="Pfam" id="PF02574">
    <property type="entry name" value="S-methyl_trans"/>
    <property type="match status" value="1"/>
</dbReference>
<proteinExistence type="predicted"/>
<dbReference type="PIRSF" id="PIRSF037505">
    <property type="entry name" value="Betaine_HMT"/>
    <property type="match status" value="1"/>
</dbReference>
<keyword evidence="2" id="KW-0808">Transferase</keyword>
<dbReference type="InterPro" id="IPR017226">
    <property type="entry name" value="BHMT-like"/>
</dbReference>
<name>A0A6J7FLY7_9ZZZZ</name>
<evidence type="ECO:0000313" key="4">
    <source>
        <dbReference type="EMBL" id="CAB4896496.1"/>
    </source>
</evidence>
<dbReference type="GO" id="GO:0009086">
    <property type="term" value="P:methionine biosynthetic process"/>
    <property type="evidence" value="ECO:0007669"/>
    <property type="project" value="InterPro"/>
</dbReference>
<reference evidence="4" key="1">
    <citation type="submission" date="2020-05" db="EMBL/GenBank/DDBJ databases">
        <authorList>
            <person name="Chiriac C."/>
            <person name="Salcher M."/>
            <person name="Ghai R."/>
            <person name="Kavagutti S V."/>
        </authorList>
    </citation>
    <scope>NUCLEOTIDE SEQUENCE</scope>
</reference>